<evidence type="ECO:0000313" key="3">
    <source>
        <dbReference type="Proteomes" id="UP001244297"/>
    </source>
</evidence>
<dbReference type="SMART" id="SM00421">
    <property type="entry name" value="HTH_LUXR"/>
    <property type="match status" value="1"/>
</dbReference>
<accession>A0ABT8AI50</accession>
<dbReference type="InterPro" id="IPR000792">
    <property type="entry name" value="Tscrpt_reg_LuxR_C"/>
</dbReference>
<feature type="domain" description="HTH luxR-type" evidence="1">
    <location>
        <begin position="369"/>
        <end position="434"/>
    </location>
</feature>
<dbReference type="RefSeq" id="WP_290355048.1">
    <property type="nucleotide sequence ID" value="NZ_JAUFPT010000005.1"/>
</dbReference>
<dbReference type="SUPFAM" id="SSF46894">
    <property type="entry name" value="C-terminal effector domain of the bipartite response regulators"/>
    <property type="match status" value="1"/>
</dbReference>
<evidence type="ECO:0000313" key="2">
    <source>
        <dbReference type="EMBL" id="MDN3569373.1"/>
    </source>
</evidence>
<evidence type="ECO:0000259" key="1">
    <source>
        <dbReference type="PROSITE" id="PS50043"/>
    </source>
</evidence>
<dbReference type="InterPro" id="IPR016032">
    <property type="entry name" value="Sig_transdc_resp-reg_C-effctor"/>
</dbReference>
<dbReference type="EMBL" id="JAUFPT010000005">
    <property type="protein sequence ID" value="MDN3569373.1"/>
    <property type="molecule type" value="Genomic_DNA"/>
</dbReference>
<organism evidence="2 3">
    <name type="scientific">Methylobacterium longum</name>
    <dbReference type="NCBI Taxonomy" id="767694"/>
    <lineage>
        <taxon>Bacteria</taxon>
        <taxon>Pseudomonadati</taxon>
        <taxon>Pseudomonadota</taxon>
        <taxon>Alphaproteobacteria</taxon>
        <taxon>Hyphomicrobiales</taxon>
        <taxon>Methylobacteriaceae</taxon>
        <taxon>Methylobacterium</taxon>
    </lineage>
</organism>
<name>A0ABT8AI50_9HYPH</name>
<dbReference type="Gene3D" id="1.10.10.10">
    <property type="entry name" value="Winged helix-like DNA-binding domain superfamily/Winged helix DNA-binding domain"/>
    <property type="match status" value="1"/>
</dbReference>
<keyword evidence="3" id="KW-1185">Reference proteome</keyword>
<dbReference type="InterPro" id="IPR036388">
    <property type="entry name" value="WH-like_DNA-bd_sf"/>
</dbReference>
<proteinExistence type="predicted"/>
<comment type="caution">
    <text evidence="2">The sequence shown here is derived from an EMBL/GenBank/DDBJ whole genome shotgun (WGS) entry which is preliminary data.</text>
</comment>
<protein>
    <submittedName>
        <fullName evidence="2">LuxR C-terminal-related transcriptional regulator</fullName>
    </submittedName>
</protein>
<sequence length="439" mass="47537">MGKSFPAFNFLRDAPSPIWGIILAVIYTFRANGMSIWRSESAFDAATEKQRKRNIQSGRQAPAASNAMNILAWNEAVDAVYRAAAEPLRWPEALHQVAILFDAMGATLLHRHDDGRIGVIVSPTLSALNEEYGRRWQHLDVRAERVLSAIASGRRDVQADHTVCTATEVATLPIYQDFLIPNGIGWSVGVSVSPTPEIAVALSLLRSLGKPTFSDAEQEHVLAFSRHIERALSLSIRLMDAEAENLSLAGALDRLDCGVFILDADQRILTSNARAGALLGRGLMALDGRLTARSAQTRRALQDRLVARFTGQEQGRALPGTLVLENGEHSLLLQIMPLPVVPGPSSLQTASTIVLVVETGHGRPFDPAVVRDVFQLTLGEARLAALIGAGVSPGKAAETLGISENTVRTVLKRVFEKMGVSRQNELAALLGKLFMLRQG</sequence>
<dbReference type="Proteomes" id="UP001244297">
    <property type="component" value="Unassembled WGS sequence"/>
</dbReference>
<dbReference type="PROSITE" id="PS50043">
    <property type="entry name" value="HTH_LUXR_2"/>
    <property type="match status" value="1"/>
</dbReference>
<gene>
    <name evidence="2" type="ORF">QWZ18_01890</name>
</gene>
<reference evidence="3" key="1">
    <citation type="journal article" date="2019" name="Int. J. Syst. Evol. Microbiol.">
        <title>The Global Catalogue of Microorganisms (GCM) 10K type strain sequencing project: providing services to taxonomists for standard genome sequencing and annotation.</title>
        <authorList>
            <consortium name="The Broad Institute Genomics Platform"/>
            <consortium name="The Broad Institute Genome Sequencing Center for Infectious Disease"/>
            <person name="Wu L."/>
            <person name="Ma J."/>
        </authorList>
    </citation>
    <scope>NUCLEOTIDE SEQUENCE [LARGE SCALE GENOMIC DNA]</scope>
    <source>
        <strain evidence="3">CECT 7806</strain>
    </source>
</reference>